<dbReference type="GO" id="GO:0098796">
    <property type="term" value="C:membrane protein complex"/>
    <property type="evidence" value="ECO:0007669"/>
    <property type="project" value="UniProtKB-ARBA"/>
</dbReference>
<dbReference type="InterPro" id="IPR003439">
    <property type="entry name" value="ABC_transporter-like_ATP-bd"/>
</dbReference>
<dbReference type="InterPro" id="IPR015854">
    <property type="entry name" value="ABC_transpr_LolD-like"/>
</dbReference>
<protein>
    <recommendedName>
        <fullName evidence="10">Putative hemin import ATP-binding protein HrtA</fullName>
    </recommendedName>
</protein>
<evidence type="ECO:0000256" key="9">
    <source>
        <dbReference type="ARBA" id="ARBA00024359"/>
    </source>
</evidence>
<accession>A0A7W3TSQ2</accession>
<evidence type="ECO:0000313" key="13">
    <source>
        <dbReference type="EMBL" id="MBB1070023.1"/>
    </source>
</evidence>
<dbReference type="GO" id="GO:0016887">
    <property type="term" value="F:ATP hydrolysis activity"/>
    <property type="evidence" value="ECO:0007669"/>
    <property type="project" value="InterPro"/>
</dbReference>
<keyword evidence="7" id="KW-0029">Amino-acid transport</keyword>
<dbReference type="SUPFAM" id="SSF52540">
    <property type="entry name" value="P-loop containing nucleoside triphosphate hydrolases"/>
    <property type="match status" value="1"/>
</dbReference>
<feature type="domain" description="ABC transporter" evidence="12">
    <location>
        <begin position="4"/>
        <end position="231"/>
    </location>
</feature>
<dbReference type="InterPro" id="IPR003593">
    <property type="entry name" value="AAA+_ATPase"/>
</dbReference>
<evidence type="ECO:0000256" key="10">
    <source>
        <dbReference type="ARBA" id="ARBA00024432"/>
    </source>
</evidence>
<evidence type="ECO:0000256" key="5">
    <source>
        <dbReference type="ARBA" id="ARBA00022741"/>
    </source>
</evidence>
<keyword evidence="14" id="KW-1185">Reference proteome</keyword>
<evidence type="ECO:0000256" key="6">
    <source>
        <dbReference type="ARBA" id="ARBA00022840"/>
    </source>
</evidence>
<dbReference type="AlphaFoldDB" id="A0A7W3TSQ2"/>
<dbReference type="Gene3D" id="3.40.50.300">
    <property type="entry name" value="P-loop containing nucleotide triphosphate hydrolases"/>
    <property type="match status" value="1"/>
</dbReference>
<dbReference type="PANTHER" id="PTHR24220:SF666">
    <property type="entry name" value="HEMIN IMPORT ATP-BINDING PROTEIN HRTA-RELATED"/>
    <property type="match status" value="1"/>
</dbReference>
<keyword evidence="3" id="KW-0813">Transport</keyword>
<comment type="caution">
    <text evidence="13">The sequence shown here is derived from an EMBL/GenBank/DDBJ whole genome shotgun (WGS) entry which is preliminary data.</text>
</comment>
<dbReference type="CDD" id="cd03255">
    <property type="entry name" value="ABC_MJ0796_LolCDE_FtsE"/>
    <property type="match status" value="1"/>
</dbReference>
<evidence type="ECO:0000256" key="7">
    <source>
        <dbReference type="ARBA" id="ARBA00022970"/>
    </source>
</evidence>
<dbReference type="PANTHER" id="PTHR24220">
    <property type="entry name" value="IMPORT ATP-BINDING PROTEIN"/>
    <property type="match status" value="1"/>
</dbReference>
<dbReference type="SMART" id="SM00382">
    <property type="entry name" value="AAA"/>
    <property type="match status" value="1"/>
</dbReference>
<organism evidence="13 14">
    <name type="scientific">Limosilactobacillus albertensis</name>
    <dbReference type="NCBI Taxonomy" id="2759752"/>
    <lineage>
        <taxon>Bacteria</taxon>
        <taxon>Bacillati</taxon>
        <taxon>Bacillota</taxon>
        <taxon>Bacilli</taxon>
        <taxon>Lactobacillales</taxon>
        <taxon>Lactobacillaceae</taxon>
        <taxon>Limosilactobacillus</taxon>
    </lineage>
</organism>
<dbReference type="Pfam" id="PF00005">
    <property type="entry name" value="ABC_tran"/>
    <property type="match status" value="1"/>
</dbReference>
<comment type="function">
    <text evidence="11">Part of the ABC transporter complex hrt involved in hemin import. Responsible for energy coupling to the transport system.</text>
</comment>
<dbReference type="PROSITE" id="PS50893">
    <property type="entry name" value="ABC_TRANSPORTER_2"/>
    <property type="match status" value="1"/>
</dbReference>
<comment type="subunit">
    <text evidence="2">The complex is composed of two ATP-binding proteins (HrtA), two transmembrane proteins (HrtB) and a solute-binding protein.</text>
</comment>
<dbReference type="Proteomes" id="UP000518316">
    <property type="component" value="Unassembled WGS sequence"/>
</dbReference>
<dbReference type="GO" id="GO:0022857">
    <property type="term" value="F:transmembrane transporter activity"/>
    <property type="evidence" value="ECO:0007669"/>
    <property type="project" value="UniProtKB-ARBA"/>
</dbReference>
<comment type="subcellular location">
    <subcellularLocation>
        <location evidence="1">Cell membrane</location>
        <topology evidence="1">Peripheral membrane protein</topology>
    </subcellularLocation>
</comment>
<keyword evidence="6 13" id="KW-0067">ATP-binding</keyword>
<comment type="similarity">
    <text evidence="9">Belongs to the ABC transporter superfamily. HrtA family.</text>
</comment>
<gene>
    <name evidence="13" type="ORF">H5S40_07650</name>
</gene>
<dbReference type="GO" id="GO:0006865">
    <property type="term" value="P:amino acid transport"/>
    <property type="evidence" value="ECO:0007669"/>
    <property type="project" value="UniProtKB-KW"/>
</dbReference>
<dbReference type="RefSeq" id="WP_182598527.1">
    <property type="nucleotide sequence ID" value="NZ_JACIVC010000061.1"/>
</dbReference>
<keyword evidence="5" id="KW-0547">Nucleotide-binding</keyword>
<evidence type="ECO:0000256" key="11">
    <source>
        <dbReference type="ARBA" id="ARBA00024721"/>
    </source>
</evidence>
<evidence type="ECO:0000256" key="1">
    <source>
        <dbReference type="ARBA" id="ARBA00004202"/>
    </source>
</evidence>
<proteinExistence type="inferred from homology"/>
<evidence type="ECO:0000256" key="8">
    <source>
        <dbReference type="ARBA" id="ARBA00023136"/>
    </source>
</evidence>
<keyword evidence="4" id="KW-1003">Cell membrane</keyword>
<evidence type="ECO:0000259" key="12">
    <source>
        <dbReference type="PROSITE" id="PS50893"/>
    </source>
</evidence>
<sequence>MAMMELQNVNKYYGQGIGRVHVLKDVNFKANAGEMNLILGPSGSGKSTFLTIAGGLQTPTTGKVLIDGLDLLHLSPKQRDELRLKKIGFILQSYNLLPYLNIADQFKLVDRIKKKGNISQKAFENLLLKLDIKNLLKQYPAELSGGQNQRVAIARALYTDPQIILADEPTAALDSNLVKTVGQLFQDMAKNEGKAVIVVTHDLRLRKYADHIYELADGQLTERSKLSPAIV</sequence>
<reference evidence="13 14" key="1">
    <citation type="submission" date="2020-07" db="EMBL/GenBank/DDBJ databases">
        <title>Description of Limosilactobacillus balticus sp. nov., Limosilactobacillus agrestis sp. nov., Limosilactobacillus albertensis sp. nov., Limosilactobacillus rudii sp. nov., Limosilactobacillus fastidiosus sp. nov., five novel Limosilactobacillus species isolated from the vertebrate gastrointestinal tract, and proposal of 6 subspecies of Limosilactobacillus reuteri adapted to the gastrointestinal tract of specific vertebrate hosts.</title>
        <authorList>
            <person name="Li F."/>
            <person name="Cheng C."/>
            <person name="Zheng J."/>
            <person name="Quevedo R.M."/>
            <person name="Li J."/>
            <person name="Roos S."/>
            <person name="Gaenzle M.G."/>
            <person name="Walter J."/>
        </authorList>
    </citation>
    <scope>NUCLEOTIDE SEQUENCE [LARGE SCALE GENOMIC DNA]</scope>
    <source>
        <strain evidence="13 14">RRLNB_1_1</strain>
    </source>
</reference>
<keyword evidence="8" id="KW-0472">Membrane</keyword>
<dbReference type="GO" id="GO:0005886">
    <property type="term" value="C:plasma membrane"/>
    <property type="evidence" value="ECO:0007669"/>
    <property type="project" value="UniProtKB-SubCell"/>
</dbReference>
<dbReference type="InterPro" id="IPR017911">
    <property type="entry name" value="MacB-like_ATP-bd"/>
</dbReference>
<dbReference type="GO" id="GO:0005524">
    <property type="term" value="F:ATP binding"/>
    <property type="evidence" value="ECO:0007669"/>
    <property type="project" value="UniProtKB-KW"/>
</dbReference>
<evidence type="ECO:0000313" key="14">
    <source>
        <dbReference type="Proteomes" id="UP000518316"/>
    </source>
</evidence>
<evidence type="ECO:0000256" key="4">
    <source>
        <dbReference type="ARBA" id="ARBA00022475"/>
    </source>
</evidence>
<dbReference type="InterPro" id="IPR027417">
    <property type="entry name" value="P-loop_NTPase"/>
</dbReference>
<dbReference type="EMBL" id="JACIVC010000061">
    <property type="protein sequence ID" value="MBB1070023.1"/>
    <property type="molecule type" value="Genomic_DNA"/>
</dbReference>
<evidence type="ECO:0000256" key="2">
    <source>
        <dbReference type="ARBA" id="ARBA00011131"/>
    </source>
</evidence>
<evidence type="ECO:0000256" key="3">
    <source>
        <dbReference type="ARBA" id="ARBA00022448"/>
    </source>
</evidence>
<name>A0A7W3TSQ2_9LACO</name>
<dbReference type="FunFam" id="3.40.50.300:FF:000032">
    <property type="entry name" value="Export ABC transporter ATP-binding protein"/>
    <property type="match status" value="1"/>
</dbReference>